<dbReference type="PANTHER" id="PTHR42985">
    <property type="entry name" value="SODIUM-COUPLED MONOCARBOXYLATE TRANSPORTER"/>
    <property type="match status" value="1"/>
</dbReference>
<keyword evidence="7" id="KW-0915">Sodium</keyword>
<dbReference type="InterPro" id="IPR038377">
    <property type="entry name" value="Na/Glc_symporter_sf"/>
</dbReference>
<evidence type="ECO:0000256" key="11">
    <source>
        <dbReference type="RuleBase" id="RU362091"/>
    </source>
</evidence>
<keyword evidence="4" id="KW-1003">Cell membrane</keyword>
<proteinExistence type="inferred from homology"/>
<evidence type="ECO:0000256" key="2">
    <source>
        <dbReference type="ARBA" id="ARBA00006434"/>
    </source>
</evidence>
<feature type="transmembrane region" description="Helical" evidence="12">
    <location>
        <begin position="13"/>
        <end position="32"/>
    </location>
</feature>
<name>A0AAN7V596_9COLE</name>
<dbReference type="Proteomes" id="UP001329430">
    <property type="component" value="Chromosome 6"/>
</dbReference>
<evidence type="ECO:0000313" key="14">
    <source>
        <dbReference type="Proteomes" id="UP001329430"/>
    </source>
</evidence>
<feature type="transmembrane region" description="Helical" evidence="12">
    <location>
        <begin position="380"/>
        <end position="400"/>
    </location>
</feature>
<keyword evidence="3" id="KW-0813">Transport</keyword>
<evidence type="ECO:0000256" key="5">
    <source>
        <dbReference type="ARBA" id="ARBA00022692"/>
    </source>
</evidence>
<feature type="transmembrane region" description="Helical" evidence="12">
    <location>
        <begin position="52"/>
        <end position="72"/>
    </location>
</feature>
<evidence type="ECO:0008006" key="15">
    <source>
        <dbReference type="Google" id="ProtNLM"/>
    </source>
</evidence>
<feature type="transmembrane region" description="Helical" evidence="12">
    <location>
        <begin position="127"/>
        <end position="148"/>
    </location>
</feature>
<feature type="transmembrane region" description="Helical" evidence="12">
    <location>
        <begin position="321"/>
        <end position="342"/>
    </location>
</feature>
<reference evidence="13 14" key="1">
    <citation type="journal article" date="2024" name="Insects">
        <title>An Improved Chromosome-Level Genome Assembly of the Firefly Pyrocoelia pectoralis.</title>
        <authorList>
            <person name="Fu X."/>
            <person name="Meyer-Rochow V.B."/>
            <person name="Ballantyne L."/>
            <person name="Zhu X."/>
        </authorList>
    </citation>
    <scope>NUCLEOTIDE SEQUENCE [LARGE SCALE GENOMIC DNA]</scope>
    <source>
        <strain evidence="13">XCY_ONT2</strain>
    </source>
</reference>
<dbReference type="InterPro" id="IPR001734">
    <property type="entry name" value="Na/solute_symporter"/>
</dbReference>
<feature type="transmembrane region" description="Helical" evidence="12">
    <location>
        <begin position="239"/>
        <end position="256"/>
    </location>
</feature>
<comment type="similarity">
    <text evidence="2 11">Belongs to the sodium:solute symporter (SSF) (TC 2.A.21) family.</text>
</comment>
<evidence type="ECO:0000256" key="3">
    <source>
        <dbReference type="ARBA" id="ARBA00022448"/>
    </source>
</evidence>
<evidence type="ECO:0000256" key="8">
    <source>
        <dbReference type="ARBA" id="ARBA00023065"/>
    </source>
</evidence>
<dbReference type="GO" id="GO:0015293">
    <property type="term" value="F:symporter activity"/>
    <property type="evidence" value="ECO:0007669"/>
    <property type="project" value="TreeGrafter"/>
</dbReference>
<keyword evidence="5 12" id="KW-0812">Transmembrane</keyword>
<keyword evidence="10" id="KW-0739">Sodium transport</keyword>
<protein>
    <recommendedName>
        <fullName evidence="15">Sodium-coupled monocarboxylate transporter 1</fullName>
    </recommendedName>
</protein>
<dbReference type="InterPro" id="IPR051163">
    <property type="entry name" value="Sodium:Solute_Symporter_SSF"/>
</dbReference>
<dbReference type="Pfam" id="PF00474">
    <property type="entry name" value="SSF"/>
    <property type="match status" value="1"/>
</dbReference>
<dbReference type="GO" id="GO:0006814">
    <property type="term" value="P:sodium ion transport"/>
    <property type="evidence" value="ECO:0007669"/>
    <property type="project" value="UniProtKB-KW"/>
</dbReference>
<dbReference type="EMBL" id="JAVRBK010000006">
    <property type="protein sequence ID" value="KAK5642195.1"/>
    <property type="molecule type" value="Genomic_DNA"/>
</dbReference>
<comment type="caution">
    <text evidence="13">The sequence shown here is derived from an EMBL/GenBank/DDBJ whole genome shotgun (WGS) entry which is preliminary data.</text>
</comment>
<organism evidence="13 14">
    <name type="scientific">Pyrocoelia pectoralis</name>
    <dbReference type="NCBI Taxonomy" id="417401"/>
    <lineage>
        <taxon>Eukaryota</taxon>
        <taxon>Metazoa</taxon>
        <taxon>Ecdysozoa</taxon>
        <taxon>Arthropoda</taxon>
        <taxon>Hexapoda</taxon>
        <taxon>Insecta</taxon>
        <taxon>Pterygota</taxon>
        <taxon>Neoptera</taxon>
        <taxon>Endopterygota</taxon>
        <taxon>Coleoptera</taxon>
        <taxon>Polyphaga</taxon>
        <taxon>Elateriformia</taxon>
        <taxon>Elateroidea</taxon>
        <taxon>Lampyridae</taxon>
        <taxon>Lampyrinae</taxon>
        <taxon>Pyrocoelia</taxon>
    </lineage>
</organism>
<evidence type="ECO:0000256" key="4">
    <source>
        <dbReference type="ARBA" id="ARBA00022475"/>
    </source>
</evidence>
<gene>
    <name evidence="13" type="ORF">RI129_008362</name>
</gene>
<evidence type="ECO:0000256" key="12">
    <source>
        <dbReference type="SAM" id="Phobius"/>
    </source>
</evidence>
<feature type="transmembrane region" description="Helical" evidence="12">
    <location>
        <begin position="191"/>
        <end position="219"/>
    </location>
</feature>
<dbReference type="AlphaFoldDB" id="A0AAN7V596"/>
<sequence length="552" mass="60405">MNETSGTFSWIDYTVFSGMLGLSVAIGVYFGFFGPKQNSKDVYILGGKDMNVIPVAMSLIASQISGISLLAIPADVYLYGLNYIWVLALIPIICLISVYIYLPVLYDLQFTSIYEYFSLRFDKKIRVLSSFLYTITVFVNCPLITYIPSLAFAQVSGINVHYITLVVCAICIFYTTIGGLKAVVWTDALQFIGIVVSVFAVFVLGILAAGGIGEVWEIADKGQRLDLSFSIDPTLRDSFWTIFIGGFFNYVPFLTLNQGSMQKYKSLPTVRSTVALVLYSTGYVVLAATTVLTGCVIYANYWNCDPLTNNQIQQSDQLVPYLLMNVAGQIPAIPGVFIAGVFSASLSSLSANLNTISSTIYEDFILPFLPTTTTERTASIILKVIVIISGIITIALIFLYERMGSIFPIFVALQGVANGPLLALFTLGILCPFVNSKGALIGGITGLVCGGWIAIGHQWYSIQGLLRTYAKPISVEGCNSTFNQTAEPSAIFEEPFILYRLSIWYNALVGTLVCCVIAITTSLLTKGSENKIELNLISPLVHKFVEEHNTRL</sequence>
<keyword evidence="6 12" id="KW-1133">Transmembrane helix</keyword>
<evidence type="ECO:0000256" key="6">
    <source>
        <dbReference type="ARBA" id="ARBA00022989"/>
    </source>
</evidence>
<evidence type="ECO:0000313" key="13">
    <source>
        <dbReference type="EMBL" id="KAK5642195.1"/>
    </source>
</evidence>
<dbReference type="Gene3D" id="1.20.1730.10">
    <property type="entry name" value="Sodium/glucose cotransporter"/>
    <property type="match status" value="1"/>
</dbReference>
<dbReference type="GO" id="GO:0005886">
    <property type="term" value="C:plasma membrane"/>
    <property type="evidence" value="ECO:0007669"/>
    <property type="project" value="UniProtKB-SubCell"/>
</dbReference>
<dbReference type="NCBIfam" id="TIGR00813">
    <property type="entry name" value="sss"/>
    <property type="match status" value="1"/>
</dbReference>
<keyword evidence="14" id="KW-1185">Reference proteome</keyword>
<keyword evidence="9 12" id="KW-0472">Membrane</keyword>
<keyword evidence="8" id="KW-0406">Ion transport</keyword>
<feature type="transmembrane region" description="Helical" evidence="12">
    <location>
        <begin position="84"/>
        <end position="106"/>
    </location>
</feature>
<evidence type="ECO:0000256" key="10">
    <source>
        <dbReference type="ARBA" id="ARBA00023201"/>
    </source>
</evidence>
<dbReference type="CDD" id="cd11492">
    <property type="entry name" value="SLC5sbd_NIS-SMVT"/>
    <property type="match status" value="1"/>
</dbReference>
<evidence type="ECO:0000256" key="1">
    <source>
        <dbReference type="ARBA" id="ARBA00004651"/>
    </source>
</evidence>
<evidence type="ECO:0000256" key="7">
    <source>
        <dbReference type="ARBA" id="ARBA00023053"/>
    </source>
</evidence>
<evidence type="ECO:0000256" key="9">
    <source>
        <dbReference type="ARBA" id="ARBA00023136"/>
    </source>
</evidence>
<feature type="transmembrane region" description="Helical" evidence="12">
    <location>
        <begin position="406"/>
        <end position="431"/>
    </location>
</feature>
<dbReference type="PANTHER" id="PTHR42985:SF21">
    <property type="entry name" value="SODIUM-DEPENDENT MULTIVITAMIN TRANSPORTER-LIKE PROTEIN"/>
    <property type="match status" value="1"/>
</dbReference>
<feature type="transmembrane region" description="Helical" evidence="12">
    <location>
        <begin position="438"/>
        <end position="460"/>
    </location>
</feature>
<feature type="transmembrane region" description="Helical" evidence="12">
    <location>
        <begin position="503"/>
        <end position="524"/>
    </location>
</feature>
<dbReference type="PROSITE" id="PS50283">
    <property type="entry name" value="NA_SOLUT_SYMP_3"/>
    <property type="match status" value="1"/>
</dbReference>
<accession>A0AAN7V596</accession>
<comment type="subcellular location">
    <subcellularLocation>
        <location evidence="1">Cell membrane</location>
        <topology evidence="1">Multi-pass membrane protein</topology>
    </subcellularLocation>
</comment>
<feature type="transmembrane region" description="Helical" evidence="12">
    <location>
        <begin position="160"/>
        <end position="184"/>
    </location>
</feature>
<feature type="transmembrane region" description="Helical" evidence="12">
    <location>
        <begin position="276"/>
        <end position="301"/>
    </location>
</feature>